<keyword evidence="4" id="KW-0378">Hydrolase</keyword>
<dbReference type="InterPro" id="IPR051018">
    <property type="entry name" value="Bacteriophage_GH24"/>
</dbReference>
<dbReference type="GO" id="GO:0009253">
    <property type="term" value="P:peptidoglycan catabolic process"/>
    <property type="evidence" value="ECO:0007669"/>
    <property type="project" value="InterPro"/>
</dbReference>
<dbReference type="GO" id="GO:0003796">
    <property type="term" value="F:lysozyme activity"/>
    <property type="evidence" value="ECO:0007669"/>
    <property type="project" value="UniProtKB-EC"/>
</dbReference>
<dbReference type="PATRIC" id="fig|253.9.peg.4376"/>
<comment type="caution">
    <text evidence="5">The sequence shown here is derived from an EMBL/GenBank/DDBJ whole genome shotgun (WGS) entry which is preliminary data.</text>
</comment>
<gene>
    <name evidence="5" type="ORF">AOB46_12620</name>
</gene>
<comment type="catalytic activity">
    <reaction evidence="4">
        <text>Hydrolysis of (1-&gt;4)-beta-linkages between N-acetylmuramic acid and N-acetyl-D-glucosamine residues in a peptidoglycan and between N-acetyl-D-glucosamine residues in chitodextrins.</text>
        <dbReference type="EC" id="3.2.1.17"/>
    </reaction>
</comment>
<sequence>MRTSQKGIDLIKEFESLHDGDLKKPGLQPKMDPVGIWTEGYGRAMRDDKGNFLKGAGNKAVAEKRATIHTEKEAEDALRQDLAVYENIVAKKINIPITQNQFDALVSHTYNTGGSDGLFKLVNDRAPRASIRDWFLTKYITAQGVKLNGLVRRRKAEADLFFSK</sequence>
<organism evidence="5 6">
    <name type="scientific">Chryseobacterium indologenes</name>
    <name type="common">Flavobacterium indologenes</name>
    <dbReference type="NCBI Taxonomy" id="253"/>
    <lineage>
        <taxon>Bacteria</taxon>
        <taxon>Pseudomonadati</taxon>
        <taxon>Bacteroidota</taxon>
        <taxon>Flavobacteriia</taxon>
        <taxon>Flavobacteriales</taxon>
        <taxon>Weeksellaceae</taxon>
        <taxon>Chryseobacterium group</taxon>
        <taxon>Chryseobacterium</taxon>
    </lineage>
</organism>
<dbReference type="GO" id="GO:0042742">
    <property type="term" value="P:defense response to bacterium"/>
    <property type="evidence" value="ECO:0007669"/>
    <property type="project" value="UniProtKB-KW"/>
</dbReference>
<reference evidence="6" key="2">
    <citation type="submission" date="2015-09" db="EMBL/GenBank/DDBJ databases">
        <title>Draft genome sequence of a multidrug-resistant Chryseobacterium indologenes isolate from Malaysia.</title>
        <authorList>
            <person name="Yu C.Y."/>
            <person name="Ang G.Y."/>
            <person name="Chan K.-G."/>
        </authorList>
    </citation>
    <scope>NUCLEOTIDE SEQUENCE [LARGE SCALE GENOMIC DNA]</scope>
    <source>
        <strain evidence="6">CI_885</strain>
    </source>
</reference>
<dbReference type="Pfam" id="PF00959">
    <property type="entry name" value="Phage_lysozyme"/>
    <property type="match status" value="1"/>
</dbReference>
<dbReference type="Gene3D" id="1.10.530.40">
    <property type="match status" value="1"/>
</dbReference>
<accession>A0A0N0IW45</accession>
<dbReference type="PANTHER" id="PTHR38107:SF3">
    <property type="entry name" value="LYSOZYME RRRD-RELATED"/>
    <property type="match status" value="1"/>
</dbReference>
<dbReference type="SUPFAM" id="SSF53955">
    <property type="entry name" value="Lysozyme-like"/>
    <property type="match status" value="1"/>
</dbReference>
<evidence type="ECO:0000256" key="2">
    <source>
        <dbReference type="ARBA" id="ARBA00022638"/>
    </source>
</evidence>
<evidence type="ECO:0000313" key="6">
    <source>
        <dbReference type="Proteomes" id="UP000037953"/>
    </source>
</evidence>
<dbReference type="InterPro" id="IPR023346">
    <property type="entry name" value="Lysozyme-like_dom_sf"/>
</dbReference>
<dbReference type="InterPro" id="IPR033907">
    <property type="entry name" value="Endolysin_autolysin"/>
</dbReference>
<dbReference type="GO" id="GO:0031640">
    <property type="term" value="P:killing of cells of another organism"/>
    <property type="evidence" value="ECO:0007669"/>
    <property type="project" value="UniProtKB-KW"/>
</dbReference>
<dbReference type="RefSeq" id="WP_062699807.1">
    <property type="nucleotide sequence ID" value="NZ_LJOD01000007.1"/>
</dbReference>
<dbReference type="CDD" id="cd00737">
    <property type="entry name" value="lyz_endolysin_autolysin"/>
    <property type="match status" value="1"/>
</dbReference>
<dbReference type="EMBL" id="LJOD01000007">
    <property type="protein sequence ID" value="KPE51024.1"/>
    <property type="molecule type" value="Genomic_DNA"/>
</dbReference>
<proteinExistence type="inferred from homology"/>
<evidence type="ECO:0000313" key="5">
    <source>
        <dbReference type="EMBL" id="KPE51024.1"/>
    </source>
</evidence>
<reference evidence="5 6" key="1">
    <citation type="journal article" date="2015" name="Genom Data">
        <title>Draft genome sequence of a multidrug-resistant Chryseobacterium indologenes isolate from Malaysia.</title>
        <authorList>
            <person name="Yu C.Y."/>
            <person name="Ang G.Y."/>
            <person name="Cheng H.J."/>
            <person name="Cheong Y.M."/>
            <person name="Yin W.F."/>
            <person name="Chan K.G."/>
        </authorList>
    </citation>
    <scope>NUCLEOTIDE SEQUENCE [LARGE SCALE GENOMIC DNA]</scope>
    <source>
        <strain evidence="5 6">CI_885</strain>
    </source>
</reference>
<protein>
    <recommendedName>
        <fullName evidence="4">Lysozyme</fullName>
        <ecNumber evidence="4">3.2.1.17</ecNumber>
    </recommendedName>
</protein>
<evidence type="ECO:0000256" key="1">
    <source>
        <dbReference type="ARBA" id="ARBA00022529"/>
    </source>
</evidence>
<dbReference type="InterPro" id="IPR002196">
    <property type="entry name" value="Glyco_hydro_24"/>
</dbReference>
<keyword evidence="2 4" id="KW-0081">Bacteriolytic enzyme</keyword>
<evidence type="ECO:0000256" key="4">
    <source>
        <dbReference type="RuleBase" id="RU003788"/>
    </source>
</evidence>
<name>A0A0N0IW45_CHRID</name>
<dbReference type="PANTHER" id="PTHR38107">
    <property type="match status" value="1"/>
</dbReference>
<comment type="similarity">
    <text evidence="4">Belongs to the glycosyl hydrolase 24 family.</text>
</comment>
<keyword evidence="1 4" id="KW-0929">Antimicrobial</keyword>
<dbReference type="EC" id="3.2.1.17" evidence="4"/>
<keyword evidence="3" id="KW-1035">Host cytoplasm</keyword>
<evidence type="ECO:0000256" key="3">
    <source>
        <dbReference type="ARBA" id="ARBA00023200"/>
    </source>
</evidence>
<dbReference type="GO" id="GO:0016998">
    <property type="term" value="P:cell wall macromolecule catabolic process"/>
    <property type="evidence" value="ECO:0007669"/>
    <property type="project" value="InterPro"/>
</dbReference>
<dbReference type="Proteomes" id="UP000037953">
    <property type="component" value="Unassembled WGS sequence"/>
</dbReference>
<keyword evidence="4" id="KW-0326">Glycosidase</keyword>
<dbReference type="AlphaFoldDB" id="A0A0N0IW45"/>
<dbReference type="InterPro" id="IPR023347">
    <property type="entry name" value="Lysozyme_dom_sf"/>
</dbReference>
<dbReference type="OrthoDB" id="5327667at2"/>